<feature type="repeat" description="PPR" evidence="3">
    <location>
        <begin position="9"/>
        <end position="43"/>
    </location>
</feature>
<name>A0AAD8JMF5_TARER</name>
<dbReference type="AlphaFoldDB" id="A0AAD8JMF5"/>
<dbReference type="NCBIfam" id="TIGR00756">
    <property type="entry name" value="PPR"/>
    <property type="match status" value="3"/>
</dbReference>
<evidence type="ECO:0000313" key="4">
    <source>
        <dbReference type="EMBL" id="KAK1407195.1"/>
    </source>
</evidence>
<keyword evidence="5" id="KW-1185">Reference proteome</keyword>
<gene>
    <name evidence="4" type="ORF">QVD17_38808</name>
</gene>
<evidence type="ECO:0008006" key="6">
    <source>
        <dbReference type="Google" id="ProtNLM"/>
    </source>
</evidence>
<dbReference type="Gene3D" id="1.25.40.10">
    <property type="entry name" value="Tetratricopeptide repeat domain"/>
    <property type="match status" value="3"/>
</dbReference>
<sequence>MQLSLREVDSDVFNIFIEATGRAKKPELARQLYEMMKRSGISPNVSSDLLLLRSFLSGKKLSDAINFYHDILKKRKCKKLYDIMVIGLCKANEPELALEIFSEIKEKEKDMRVSLECYEELVYVLCKHKIYKKIMPLIEDLISVGRPVSSFIGSKLLLCSLNDLELYETWAKSTKSSPVWRLGELVGMFSNSFRDKLHPDDWEQVVGNCFPLDIHAYNMILRKLCMKQVDDACNLFEKICRMGFEPNKWTYETMVHGLCRNGRKTEAEGLADEMLRRGFHLSEYTTKYIVLKTERDNHKFT</sequence>
<keyword evidence="2" id="KW-0677">Repeat</keyword>
<dbReference type="GO" id="GO:0003729">
    <property type="term" value="F:mRNA binding"/>
    <property type="evidence" value="ECO:0007669"/>
    <property type="project" value="TreeGrafter"/>
</dbReference>
<dbReference type="EMBL" id="JAUHHV010000011">
    <property type="protein sequence ID" value="KAK1407195.1"/>
    <property type="molecule type" value="Genomic_DNA"/>
</dbReference>
<evidence type="ECO:0000256" key="2">
    <source>
        <dbReference type="ARBA" id="ARBA00022737"/>
    </source>
</evidence>
<dbReference type="InterPro" id="IPR011990">
    <property type="entry name" value="TPR-like_helical_dom_sf"/>
</dbReference>
<evidence type="ECO:0000256" key="1">
    <source>
        <dbReference type="ARBA" id="ARBA00007626"/>
    </source>
</evidence>
<proteinExistence type="inferred from homology"/>
<evidence type="ECO:0000313" key="5">
    <source>
        <dbReference type="Proteomes" id="UP001229421"/>
    </source>
</evidence>
<dbReference type="PROSITE" id="PS51375">
    <property type="entry name" value="PPR"/>
    <property type="match status" value="2"/>
</dbReference>
<feature type="repeat" description="PPR" evidence="3">
    <location>
        <begin position="247"/>
        <end position="281"/>
    </location>
</feature>
<protein>
    <recommendedName>
        <fullName evidence="6">Pentatricopeptide repeat-containing protein</fullName>
    </recommendedName>
</protein>
<reference evidence="4" key="1">
    <citation type="journal article" date="2023" name="bioRxiv">
        <title>Improved chromosome-level genome assembly for marigold (Tagetes erecta).</title>
        <authorList>
            <person name="Jiang F."/>
            <person name="Yuan L."/>
            <person name="Wang S."/>
            <person name="Wang H."/>
            <person name="Xu D."/>
            <person name="Wang A."/>
            <person name="Fan W."/>
        </authorList>
    </citation>
    <scope>NUCLEOTIDE SEQUENCE</scope>
    <source>
        <strain evidence="4">WSJ</strain>
        <tissue evidence="4">Leaf</tissue>
    </source>
</reference>
<dbReference type="PANTHER" id="PTHR47938:SF35">
    <property type="entry name" value="PENTATRICOPEPTIDE REPEAT-CONTAINING PROTEIN 4, MITOCHONDRIAL-RELATED"/>
    <property type="match status" value="1"/>
</dbReference>
<organism evidence="4 5">
    <name type="scientific">Tagetes erecta</name>
    <name type="common">African marigold</name>
    <dbReference type="NCBI Taxonomy" id="13708"/>
    <lineage>
        <taxon>Eukaryota</taxon>
        <taxon>Viridiplantae</taxon>
        <taxon>Streptophyta</taxon>
        <taxon>Embryophyta</taxon>
        <taxon>Tracheophyta</taxon>
        <taxon>Spermatophyta</taxon>
        <taxon>Magnoliopsida</taxon>
        <taxon>eudicotyledons</taxon>
        <taxon>Gunneridae</taxon>
        <taxon>Pentapetalae</taxon>
        <taxon>asterids</taxon>
        <taxon>campanulids</taxon>
        <taxon>Asterales</taxon>
        <taxon>Asteraceae</taxon>
        <taxon>Asteroideae</taxon>
        <taxon>Heliantheae alliance</taxon>
        <taxon>Tageteae</taxon>
        <taxon>Tagetes</taxon>
    </lineage>
</organism>
<dbReference type="PANTHER" id="PTHR47938">
    <property type="entry name" value="RESPIRATORY COMPLEX I CHAPERONE (CIA84), PUTATIVE (AFU_ORTHOLOGUE AFUA_2G06020)-RELATED"/>
    <property type="match status" value="1"/>
</dbReference>
<dbReference type="Proteomes" id="UP001229421">
    <property type="component" value="Unassembled WGS sequence"/>
</dbReference>
<dbReference type="Pfam" id="PF01535">
    <property type="entry name" value="PPR"/>
    <property type="match status" value="2"/>
</dbReference>
<evidence type="ECO:0000256" key="3">
    <source>
        <dbReference type="PROSITE-ProRule" id="PRU00708"/>
    </source>
</evidence>
<accession>A0AAD8JMF5</accession>
<comment type="similarity">
    <text evidence="1">Belongs to the PPR family. P subfamily.</text>
</comment>
<comment type="caution">
    <text evidence="4">The sequence shown here is derived from an EMBL/GenBank/DDBJ whole genome shotgun (WGS) entry which is preliminary data.</text>
</comment>
<dbReference type="Pfam" id="PF13041">
    <property type="entry name" value="PPR_2"/>
    <property type="match status" value="1"/>
</dbReference>
<dbReference type="InterPro" id="IPR002885">
    <property type="entry name" value="PPR_rpt"/>
</dbReference>